<name>A0ABX2TH10_9PROT</name>
<evidence type="ECO:0000313" key="6">
    <source>
        <dbReference type="EMBL" id="NYZ23454.1"/>
    </source>
</evidence>
<feature type="DNA-binding region" description="H-T-H motif" evidence="4">
    <location>
        <begin position="37"/>
        <end position="56"/>
    </location>
</feature>
<dbReference type="Gene3D" id="1.10.357.10">
    <property type="entry name" value="Tetracycline Repressor, domain 2"/>
    <property type="match status" value="1"/>
</dbReference>
<dbReference type="EMBL" id="JABFDB010000027">
    <property type="protein sequence ID" value="NYZ23454.1"/>
    <property type="molecule type" value="Genomic_DNA"/>
</dbReference>
<comment type="caution">
    <text evidence="6">The sequence shown here is derived from an EMBL/GenBank/DDBJ whole genome shotgun (WGS) entry which is preliminary data.</text>
</comment>
<evidence type="ECO:0000256" key="2">
    <source>
        <dbReference type="ARBA" id="ARBA00023125"/>
    </source>
</evidence>
<dbReference type="InterPro" id="IPR036271">
    <property type="entry name" value="Tet_transcr_reg_TetR-rel_C_sf"/>
</dbReference>
<dbReference type="PANTHER" id="PTHR47506">
    <property type="entry name" value="TRANSCRIPTIONAL REGULATORY PROTEIN"/>
    <property type="match status" value="1"/>
</dbReference>
<keyword evidence="7" id="KW-1185">Reference proteome</keyword>
<dbReference type="SUPFAM" id="SSF48498">
    <property type="entry name" value="Tetracyclin repressor-like, C-terminal domain"/>
    <property type="match status" value="1"/>
</dbReference>
<evidence type="ECO:0000256" key="3">
    <source>
        <dbReference type="ARBA" id="ARBA00023163"/>
    </source>
</evidence>
<evidence type="ECO:0000313" key="7">
    <source>
        <dbReference type="Proteomes" id="UP000584642"/>
    </source>
</evidence>
<dbReference type="PROSITE" id="PS50977">
    <property type="entry name" value="HTH_TETR_2"/>
    <property type="match status" value="1"/>
</dbReference>
<evidence type="ECO:0000259" key="5">
    <source>
        <dbReference type="PROSITE" id="PS50977"/>
    </source>
</evidence>
<feature type="domain" description="HTH tetR-type" evidence="5">
    <location>
        <begin position="14"/>
        <end position="74"/>
    </location>
</feature>
<dbReference type="InterPro" id="IPR001647">
    <property type="entry name" value="HTH_TetR"/>
</dbReference>
<dbReference type="InterPro" id="IPR009057">
    <property type="entry name" value="Homeodomain-like_sf"/>
</dbReference>
<keyword evidence="2 4" id="KW-0238">DNA-binding</keyword>
<evidence type="ECO:0000256" key="1">
    <source>
        <dbReference type="ARBA" id="ARBA00023015"/>
    </source>
</evidence>
<accession>A0ABX2TH10</accession>
<keyword evidence="3" id="KW-0804">Transcription</keyword>
<dbReference type="SUPFAM" id="SSF46689">
    <property type="entry name" value="Homeodomain-like"/>
    <property type="match status" value="1"/>
</dbReference>
<evidence type="ECO:0000256" key="4">
    <source>
        <dbReference type="PROSITE-ProRule" id="PRU00335"/>
    </source>
</evidence>
<dbReference type="PANTHER" id="PTHR47506:SF1">
    <property type="entry name" value="HTH-TYPE TRANSCRIPTIONAL REGULATOR YJDC"/>
    <property type="match status" value="1"/>
</dbReference>
<sequence length="198" mass="21011">MTTKISGARGRPRTFDVDRAIETAMGLFHARGYDAVGVAELSEALGIKPPSFYAAFGNKAGLFERVLERYATGDANVFLHARAQGGSTAEVLERTLMRAAQLYPTRNGAAGCLVIDGTRNSADPDARALASAAQRAGRDAVRDFIAIEAPDRAEEIADFVVITLFGMSAAARNGVGEAALRSFAEAAGRTLRREFGLT</sequence>
<organism evidence="6 7">
    <name type="scientific">Azospirillum oleiclasticum</name>
    <dbReference type="NCBI Taxonomy" id="2735135"/>
    <lineage>
        <taxon>Bacteria</taxon>
        <taxon>Pseudomonadati</taxon>
        <taxon>Pseudomonadota</taxon>
        <taxon>Alphaproteobacteria</taxon>
        <taxon>Rhodospirillales</taxon>
        <taxon>Azospirillaceae</taxon>
        <taxon>Azospirillum</taxon>
    </lineage>
</organism>
<protein>
    <submittedName>
        <fullName evidence="6">TetR/AcrR family transcriptional regulator</fullName>
    </submittedName>
</protein>
<dbReference type="Gene3D" id="1.10.10.60">
    <property type="entry name" value="Homeodomain-like"/>
    <property type="match status" value="1"/>
</dbReference>
<dbReference type="Proteomes" id="UP000584642">
    <property type="component" value="Unassembled WGS sequence"/>
</dbReference>
<dbReference type="RefSeq" id="WP_180285229.1">
    <property type="nucleotide sequence ID" value="NZ_JABFDB010000027.1"/>
</dbReference>
<keyword evidence="1" id="KW-0805">Transcription regulation</keyword>
<dbReference type="Pfam" id="PF00440">
    <property type="entry name" value="TetR_N"/>
    <property type="match status" value="1"/>
</dbReference>
<reference evidence="6 7" key="1">
    <citation type="submission" date="2020-05" db="EMBL/GenBank/DDBJ databases">
        <title>Azospirillum oleiclasticum sp. nov, a nitrogen-fixing and heavy crude oil-emulsifying bacterium isolated from the crude oil of Yumen Oilfield.</title>
        <authorList>
            <person name="Wu D."/>
            <person name="Cai M."/>
            <person name="Zhang X."/>
        </authorList>
    </citation>
    <scope>NUCLEOTIDE SEQUENCE [LARGE SCALE GENOMIC DNA]</scope>
    <source>
        <strain evidence="6 7">ROY-1-1-2</strain>
    </source>
</reference>
<proteinExistence type="predicted"/>
<gene>
    <name evidence="6" type="ORF">HND93_27460</name>
</gene>